<sequence length="4649" mass="514834">LLEAMDADVVYVLAQEGVKVSHNTRVEWFIGNLNKRIVFGQPDAPGLCLDEDADGVCQDTGRARPVDWNVLTLAAASPSLGPQKFPLTYYLRPSTTVKFLAQAYRIVFVIDLSPSMFQPSSSGYCPLHHATTSIETTLRRLIPENCNLELPLRQAYLKKLSLFISIIGVVPGRQSFTIIHDWEAEKAGLGAVMYTVAQKLFHLEATEELLKPQSTQLDRTASMRSALVDLLRHGVLTLAMQKPDWAPASLVIISDGCLDTYDMVELDRSLAHLRAEAIRCCFIVLFPYDYQSEAWSAELPAPRGLLLALSSGPCVAQYDLCRFIAHATAGFCLANPSQRWKSLREAPDSSSTWNSVHELFLALKLQDDASSDPSKEGDQSWTPLEEIRPFSRVVHASITHVLASRLKDGYRLRSASVFVHGTQASTAPSHKNGPKSEVGMEKLAHQNKVPVTRNPYVQLELVLAWKPGVIFNYFLCGEWYLPIGNLPILRQPSVLPSLVRPPQMGISLPHQHAHYHRRRHLLGLPHQESPESNAPYCVANLRVLASYSFIHGVTNDWKRSPRNNYRRSVLDRFAFHLRLLNHVDDYLEKVSSFNLNPSIYTVPSQYVNGISPVFLTVQAQGGNLEIHLAGNLTEDPAREQPGKSASLSCFASYWKSLLSLDIANCYRWMHTDTIYILLEHDSPLPQNLFIPVSGRRSMDTLSFRQSLSRIHSMFSEWSSFVLLENHTYIRFESPPSTDTLSVSNNDLSKDSTLLEPSDPSVPSYFTLVRLEMKLPEIRVRIAFAAGIPSDLRRVTLQHLSEQLQSLSFPPRGKQAVPKSRHKSGNFHHLYDAELHVPPLQRSWAETPCCIVIRSRLDRLVVETGTYCNTKVRAIHSSTTEQSSIRNGGSQLIKCAVSEVRCDVSPSLLRQHLYHTARIWVLPLHSKSINCLQKIFSTLMNLRIQEGFHFVRSGPLPGFISLVKEILFTTDSVNSDAQPCLVQYHLYPFHPRSCRTFLLDSDKENSDAIQRAAQDVQRLLDTMLPAVPPTVLSRLKYLTASHQSSDFQIVSEVWIEPKHGRAFGLSREADYLAHLSYKQVAQRMLQLDSVCLSAYFTLESLLNACLLKIIRLQRASGGAVGNKTPSKHSLVEEPAEKIPKKTYDGPVKGTTDSVTPVPFNLTNLIAVAPQLCLVYPLPINPALTSMDEGKLNYMATENLLVRLFLNLGQRMPHIAAIPMTTADSEAFDKFMISSQPSSSQDTLRHFLKNSPIPEWQCFAIVFGPQGPVDSLDREGVDLKSVTVALFFLPANLDSAVSTFTQALITTLQPSAQFSPGSLPIFVFSCSHTYLSFLLDDRWTYTRPMRVVIDSLLHPNSKDAGSMEDRGGSLFFTYESLPMRAPQTLLDAAKGNTRLTQELVSLWRCLRETTILLMGLCDESFVETIHRALDQGFPLSDNVLRMVLVSDRFCSSLRPIKIDATDFLCATCSHCFNAVKRCQTEDDSFSLDSKGRVFARNASVSCQSTKSMQCGLRINDHPRIQARLASVINQFFAPVPRFPGFYFFRLAGYADVPTVCDELSGVLRALNLATETTYKPRFSKNSGLPHVVFSASSVSDEDAQDASHPNSPVQSAQPCILLTTKPLFLKLVVHLSYCGSSIKLPAEDLPFCLLDLIPSLSELIDTHKDNTVLSEVRLEDIRLEVVFIPRVWRPNSISMSDGAADKLQDGDQFSKANFSTVEEEDENEQETSEYTSPESQCSSASDTHLASAEGNISSGLATSYRTSDKIGTDEEPDFNEFPFAPYLCDCIIDPSVDWEPVCDLCRALICDDTIRYLNMEQRSALQQTVLIFRWLLKDEVICSLRLLHPVSQRALELVLQHMETTNMLLVNSAPVVGPVMRTPQVLKSGQAVPLLPHQELPQSFNFRRMAEFDALEELTAGIKSDSVNLLFVVNTDKAMPKFINKMESISFRSSRGKLVRLNDYYVVCSLMPPKEKSFTFDFRQPSMESCQTCEEADSPTRPHVMKKSDLATALYRSRSDGKLYEPENQLSQQMLGLSCGANICCNAVKQGADVLSTFSSTPQRNLDFSPDAGYSFHVSGQAGYDGDSSATESENFEPLAVKPPVSTPLTSLHEQRSVSIDLTCMKNPQFCSSSFPPQKADKRCLVHLKRRSFSSRLAYWLIFRVGSSSVTAYFHHSDTHCERGPLGSSGSDCLYCPVFQKAIKDLQDAVTFVNRTLLLDQLSTERMCDPLLLPGDTDEGGNACRLCPIDSFLNPKARRVTPKHFIPSQRSPCATDPLMSASSTTDTDSAAVSMQVGQRLHQRIVSPTSLPSNKHKRLQTYQDTKLTTTEVGPTYNQVKAMNMVPGMFACPTQFVIRIEIHPRASSGGERGHRVLPELRRLLENFAVLNRANMFFLIDSQEARAEHSVNTNLTASSARARRTNNQKLVSSFTATSLCTTGPKRRATTIGTSCSSVNFSSSQNRTFYMLLKEVTDSTGECSLFHGGIPNGQPCSPPGGHILRRESLPANLILIDRPHPVCPPAFAPATNLPTGTRTILQATLHGISAPSRHLYASVRQLLQTQLDKIVLQRLSEALSRNALNRLTLSDLDFFFSRCWDHPHLRLVTHLPDLFGHSVAHLDIPTGALVLAFSQYLKQNLLLFTHQVKPERELAAFLRERLGCGELLLYNRPRGLGVAKSGIAAVLVNIEETRQTSEMKPHKIRFFIEPHEWLHLALANSAEAFTFDELCSFLSHLQFSSDNKTPTEGKENVARSKGSHLVVKFQIWERGEANVSHLIDRLKSAVRHAVFDLITEYLILTQPLTTVEVPIFKTRSAGPPPVEALSRQTVVNPCASSRFLSSYLLSSNSIQMSSYFANVLTPWLEVARALETPLVTIKNFILHSDLSIRFLVSELVSQLNLLVEEANGAFGGVHMTKCPVLSAMMSSPSARSIDPQSRVTARSPSNCPQPPCSCLRSIHFFAFQSESSTENSLRCRVSNVEENSVSGPWTTFSVGPTDTADSVPTKLTPGQRRDYLIIGRNYSICKLQSTLDVMYHNLQARSGQRRPSPPASAEEPGKRFAKVALPDPSSLPRGFVRARPVSTCPGRVPLQRQQPLEIQMQVLLERTAAAHGREHSADPIKERPPTTNSLHENSRIASDPTSTVSTSHGSLNNLCDLPEFCEIQLCLPEDRLPSPATTSLSSPATDDPETPSKSESPLGGGSGHCRSPVVSMCIPRQAVCLIRIKGRVLTVYTYNWLRDELDRLMGRVETLVDWYNQRFQLLECLSTQKMGLFHNLRGSRYRPLLQRMSELSRFTCSPELSPRVSTSESTNGVSGPSASAAVVGAAASVPAAGSIAARRRTTAVTPQTVPGVTSFTRSNPFPQAADYQVQEAANQQRNPDCNQTCLIRIFQDCAHVPALQPLTASHPPPVDLVHNHALQALETVERDRQRAHHLLQITAPLELWFGGGNSAGSSISMGDSAESLSPSHFFPSGLSDDARGRFKKDDCAADGGAAEDLFSAVKGISRTLHTVCAPVLLAPAALAEALRVQAQEQAAEVNYALLQQQQLFVQEQEIESHADVTSDEALAAVGQPVHSGSVAGTTGSLTMTGSTWTAEATDAGASFFGSAPHRRRKRSLRLFTVAFKDEPPIGRPQSYSIPGGELDPGYPPAVSLSSTLSVQAGHRRQRLRKPSIPTPRSVPTTTALGDATQTISNPLWLIEASNTLVFEYVQYLTSQVHFSVIRSSLWDNSKSPRPYALLQRSIQMAGVHLIEVFVRDHLFCVRLRAVELWRFSSRASRALMTGPLSTSILGQAAATAAATIASAIMAVDRSTASFSSLTGGVLNGSAVGQTQVESAAVLRGLSSPQALHHQHQQSGFALNKAAKCSLKMLAETSKWEESSRLCDCTHLHSFLYDFYLRHVDAYLRSHSDLVGQRESPSLLFKSLNSTTTGDLSGGLSFSRPHSFLPNGFAVLQFLEQLELLSRTPPVFARGTFGRIRLAVSIGTRIKPEQVFDHLIDERHVYGLRAFEVGARKTGGSTAAHHRLGICAFSDHQQPQHANAQQSLKPLLLVPNRRPGQPVPTQFGRHLLRGDSKSELMPSATSPVVISESSLSEEAEEDEEEKEQEEAPEKGGKQENAMDKVGKDLESKMEIEEEGVLAPLERGSNPVAASAVRCLPRFKLPPTSFSVASVVFFDAAQSQLLSQQQKPQDSSNDSGPVNSYMNLSIFILLTDQQKRYPRTRLSSLPEGLPSKHTAPVHWPAIRPSFSFHSDLSQLPALQRSGSQESTTSIVNDTDNKFSNFMLPRIRHSSLMIRTKQETSEIENQLQRYSLNMQDVRRKQPTLADPGLRWKISYLGVWPSHQINLSRAFTRISNAWRKAIPEIVNLAILNCHKNFLWYRLFDPKYFPLQCCFETRDLEQGEDIVASQSNVKPLQTNVHRGLTLEEFKDLIGSAPQHSDLLRMDQRLTELLEVGCEHLTDMVTSINALWQASTSNNGGGGVSGVGGGSEKLVAFLYEEPEMAPAALAGTCWRMHLGLIAPSIPEGLVLLRWTEVRDIERVPQPQQPPSQPSPSLGASIRGASMSPSTEATLRALSHRYLPTPVEGTSLDCDAPGRHKCSNFSMKAIFRSANTAGMINSRSGILPVSASGQKMQDMANQRSYLLPILKKLVEHLSFFVWKDLH</sequence>
<reference evidence="2" key="1">
    <citation type="submission" date="2016-01" db="EMBL/GenBank/DDBJ databases">
        <title>Reference transcriptome for the parasite Schistocephalus solidus: insights into the molecular evolution of parasitism.</title>
        <authorList>
            <person name="Hebert F.O."/>
            <person name="Grambauer S."/>
            <person name="Barber I."/>
            <person name="Landry C.R."/>
            <person name="Aubin-Horth N."/>
        </authorList>
    </citation>
    <scope>NUCLEOTIDE SEQUENCE</scope>
</reference>
<proteinExistence type="predicted"/>
<feature type="region of interest" description="Disordered" evidence="1">
    <location>
        <begin position="3651"/>
        <end position="3672"/>
    </location>
</feature>
<name>A0A0X3NMU3_SCHSO</name>
<feature type="region of interest" description="Disordered" evidence="1">
    <location>
        <begin position="3162"/>
        <end position="3194"/>
    </location>
</feature>
<feature type="compositionally biased region" description="Basic and acidic residues" evidence="1">
    <location>
        <begin position="3101"/>
        <end position="3114"/>
    </location>
</feature>
<feature type="region of interest" description="Disordered" evidence="1">
    <location>
        <begin position="4526"/>
        <end position="4549"/>
    </location>
</feature>
<evidence type="ECO:0008006" key="3">
    <source>
        <dbReference type="Google" id="ProtNLM"/>
    </source>
</evidence>
<evidence type="ECO:0000313" key="2">
    <source>
        <dbReference type="EMBL" id="JAP40985.1"/>
    </source>
</evidence>
<feature type="region of interest" description="Disordered" evidence="1">
    <location>
        <begin position="3288"/>
        <end position="3307"/>
    </location>
</feature>
<dbReference type="PANTHER" id="PTHR14918">
    <property type="entry name" value="KICSTOR COMPLEX PROTEIN SZT2"/>
    <property type="match status" value="1"/>
</dbReference>
<feature type="compositionally biased region" description="Acidic residues" evidence="1">
    <location>
        <begin position="1715"/>
        <end position="1725"/>
    </location>
</feature>
<feature type="region of interest" description="Disordered" evidence="1">
    <location>
        <begin position="4060"/>
        <end position="4108"/>
    </location>
</feature>
<feature type="compositionally biased region" description="Low complexity" evidence="1">
    <location>
        <begin position="3163"/>
        <end position="3175"/>
    </location>
</feature>
<organism evidence="2">
    <name type="scientific">Schistocephalus solidus</name>
    <name type="common">Tapeworm</name>
    <dbReference type="NCBI Taxonomy" id="70667"/>
    <lineage>
        <taxon>Eukaryota</taxon>
        <taxon>Metazoa</taxon>
        <taxon>Spiralia</taxon>
        <taxon>Lophotrochozoa</taxon>
        <taxon>Platyhelminthes</taxon>
        <taxon>Cestoda</taxon>
        <taxon>Eucestoda</taxon>
        <taxon>Diphyllobothriidea</taxon>
        <taxon>Diphyllobothriidae</taxon>
        <taxon>Schistocephalus</taxon>
    </lineage>
</organism>
<accession>A0A0X3NMU3</accession>
<evidence type="ECO:0000256" key="1">
    <source>
        <dbReference type="SAM" id="MobiDB-lite"/>
    </source>
</evidence>
<dbReference type="PANTHER" id="PTHR14918:SF3">
    <property type="entry name" value="KICSTOR COMPLEX PROTEIN SZT2"/>
    <property type="match status" value="1"/>
</dbReference>
<dbReference type="GO" id="GO:0005777">
    <property type="term" value="C:peroxisome"/>
    <property type="evidence" value="ECO:0007669"/>
    <property type="project" value="InterPro"/>
</dbReference>
<feature type="region of interest" description="Disordered" evidence="1">
    <location>
        <begin position="1713"/>
        <end position="1741"/>
    </location>
</feature>
<protein>
    <recommendedName>
        <fullName evidence="3">Protein SZT2</fullName>
    </recommendedName>
</protein>
<feature type="non-terminal residue" evidence="2">
    <location>
        <position position="1"/>
    </location>
</feature>
<feature type="compositionally biased region" description="Polar residues" evidence="1">
    <location>
        <begin position="3115"/>
        <end position="3138"/>
    </location>
</feature>
<feature type="compositionally biased region" description="Polar residues" evidence="1">
    <location>
        <begin position="1728"/>
        <end position="1741"/>
    </location>
</feature>
<gene>
    <name evidence="2" type="ORF">TR88053</name>
</gene>
<feature type="region of interest" description="Disordered" evidence="1">
    <location>
        <begin position="3099"/>
        <end position="3138"/>
    </location>
</feature>
<feature type="compositionally biased region" description="Acidic residues" evidence="1">
    <location>
        <begin position="4080"/>
        <end position="4093"/>
    </location>
</feature>
<dbReference type="EMBL" id="GEEE01022240">
    <property type="protein sequence ID" value="JAP40985.1"/>
    <property type="molecule type" value="Transcribed_RNA"/>
</dbReference>
<dbReference type="InterPro" id="IPR033228">
    <property type="entry name" value="SZT2"/>
</dbReference>
<feature type="compositionally biased region" description="Basic and acidic residues" evidence="1">
    <location>
        <begin position="4094"/>
        <end position="4108"/>
    </location>
</feature>